<sequence length="160" mass="17074">MPAPIDPCAEPAIRVATEGDVDGVLALVDRLTLFGPPAHREVRRMAEVDRQVLAAAIADQHAGQGVFVIDGVAGIAAVLHMSTLVDYYHRRPNAHVSTLIVDAAAEGQGLGRRLLAHAEAWARGRGDDWMTLTVFPGNTRAVGLYERSGFVPDMPGSSSR</sequence>
<keyword evidence="1" id="KW-0808">Transferase</keyword>
<gene>
    <name evidence="4" type="ORF">QFW77_18870</name>
</gene>
<evidence type="ECO:0000313" key="4">
    <source>
        <dbReference type="EMBL" id="MDH5825035.1"/>
    </source>
</evidence>
<dbReference type="InterPro" id="IPR016181">
    <property type="entry name" value="Acyl_CoA_acyltransferase"/>
</dbReference>
<dbReference type="Proteomes" id="UP001156940">
    <property type="component" value="Unassembled WGS sequence"/>
</dbReference>
<dbReference type="CDD" id="cd04301">
    <property type="entry name" value="NAT_SF"/>
    <property type="match status" value="1"/>
</dbReference>
<evidence type="ECO:0000259" key="3">
    <source>
        <dbReference type="PROSITE" id="PS51186"/>
    </source>
</evidence>
<dbReference type="InterPro" id="IPR000182">
    <property type="entry name" value="GNAT_dom"/>
</dbReference>
<dbReference type="Pfam" id="PF00583">
    <property type="entry name" value="Acetyltransf_1"/>
    <property type="match status" value="1"/>
</dbReference>
<dbReference type="RefSeq" id="WP_280576429.1">
    <property type="nucleotide sequence ID" value="NZ_JARXRM010000046.1"/>
</dbReference>
<evidence type="ECO:0000313" key="5">
    <source>
        <dbReference type="Proteomes" id="UP001156940"/>
    </source>
</evidence>
<evidence type="ECO:0000256" key="2">
    <source>
        <dbReference type="ARBA" id="ARBA00023315"/>
    </source>
</evidence>
<proteinExistence type="predicted"/>
<dbReference type="PANTHER" id="PTHR43877:SF2">
    <property type="entry name" value="AMINOALKYLPHOSPHONATE N-ACETYLTRANSFERASE-RELATED"/>
    <property type="match status" value="1"/>
</dbReference>
<dbReference type="PROSITE" id="PS51186">
    <property type="entry name" value="GNAT"/>
    <property type="match status" value="1"/>
</dbReference>
<keyword evidence="2" id="KW-0012">Acyltransferase</keyword>
<organism evidence="4 5">
    <name type="scientific">Luteimonas endophytica</name>
    <dbReference type="NCBI Taxonomy" id="3042023"/>
    <lineage>
        <taxon>Bacteria</taxon>
        <taxon>Pseudomonadati</taxon>
        <taxon>Pseudomonadota</taxon>
        <taxon>Gammaproteobacteria</taxon>
        <taxon>Lysobacterales</taxon>
        <taxon>Lysobacteraceae</taxon>
        <taxon>Luteimonas</taxon>
    </lineage>
</organism>
<dbReference type="InterPro" id="IPR050832">
    <property type="entry name" value="Bact_Acetyltransf"/>
</dbReference>
<reference evidence="4 5" key="1">
    <citation type="submission" date="2023-04" db="EMBL/GenBank/DDBJ databases">
        <title>Luteimonas endophyticus RD2P54.</title>
        <authorList>
            <person name="Sun J.-Q."/>
        </authorList>
    </citation>
    <scope>NUCLEOTIDE SEQUENCE [LARGE SCALE GENOMIC DNA]</scope>
    <source>
        <strain evidence="4 5">RD2P54</strain>
    </source>
</reference>
<dbReference type="Gene3D" id="3.40.630.30">
    <property type="match status" value="1"/>
</dbReference>
<dbReference type="PANTHER" id="PTHR43877">
    <property type="entry name" value="AMINOALKYLPHOSPHONATE N-ACETYLTRANSFERASE-RELATED-RELATED"/>
    <property type="match status" value="1"/>
</dbReference>
<feature type="domain" description="N-acetyltransferase" evidence="3">
    <location>
        <begin position="11"/>
        <end position="160"/>
    </location>
</feature>
<dbReference type="EMBL" id="JARXRM010000046">
    <property type="protein sequence ID" value="MDH5825035.1"/>
    <property type="molecule type" value="Genomic_DNA"/>
</dbReference>
<evidence type="ECO:0000256" key="1">
    <source>
        <dbReference type="ARBA" id="ARBA00022679"/>
    </source>
</evidence>
<keyword evidence="5" id="KW-1185">Reference proteome</keyword>
<comment type="caution">
    <text evidence="4">The sequence shown here is derived from an EMBL/GenBank/DDBJ whole genome shotgun (WGS) entry which is preliminary data.</text>
</comment>
<dbReference type="SUPFAM" id="SSF55729">
    <property type="entry name" value="Acyl-CoA N-acyltransferases (Nat)"/>
    <property type="match status" value="1"/>
</dbReference>
<protein>
    <submittedName>
        <fullName evidence="4">GNAT family N-acetyltransferase</fullName>
    </submittedName>
</protein>
<name>A0ABT6JEP3_9GAMM</name>
<accession>A0ABT6JEP3</accession>